<dbReference type="Gene3D" id="3.30.43.10">
    <property type="entry name" value="Uridine Diphospho-n-acetylenolpyruvylglucosamine Reductase, domain 2"/>
    <property type="match status" value="1"/>
</dbReference>
<dbReference type="InterPro" id="IPR010031">
    <property type="entry name" value="FAD_lactone_oxidase-like"/>
</dbReference>
<dbReference type="SUPFAM" id="SSF56176">
    <property type="entry name" value="FAD-binding/transporter-associated domain-like"/>
    <property type="match status" value="1"/>
</dbReference>
<dbReference type="EMBL" id="LSRX01000737">
    <property type="protein sequence ID" value="OLP89909.1"/>
    <property type="molecule type" value="Genomic_DNA"/>
</dbReference>
<dbReference type="OrthoDB" id="610608at2759"/>
<evidence type="ECO:0000256" key="1">
    <source>
        <dbReference type="ARBA" id="ARBA00005466"/>
    </source>
</evidence>
<evidence type="ECO:0000256" key="2">
    <source>
        <dbReference type="ARBA" id="ARBA00023002"/>
    </source>
</evidence>
<dbReference type="InterPro" id="IPR016166">
    <property type="entry name" value="FAD-bd_PCMH"/>
</dbReference>
<dbReference type="Pfam" id="PF04030">
    <property type="entry name" value="ALO"/>
    <property type="match status" value="1"/>
</dbReference>
<reference evidence="3 4" key="1">
    <citation type="submission" date="2016-02" db="EMBL/GenBank/DDBJ databases">
        <title>Genome analysis of coral dinoflagellate symbionts highlights evolutionary adaptations to a symbiotic lifestyle.</title>
        <authorList>
            <person name="Aranda M."/>
            <person name="Li Y."/>
            <person name="Liew Y.J."/>
            <person name="Baumgarten S."/>
            <person name="Simakov O."/>
            <person name="Wilson M."/>
            <person name="Piel J."/>
            <person name="Ashoor H."/>
            <person name="Bougouffa S."/>
            <person name="Bajic V.B."/>
            <person name="Ryu T."/>
            <person name="Ravasi T."/>
            <person name="Bayer T."/>
            <person name="Micklem G."/>
            <person name="Kim H."/>
            <person name="Bhak J."/>
            <person name="Lajeunesse T.C."/>
            <person name="Voolstra C.R."/>
        </authorList>
    </citation>
    <scope>NUCLEOTIDE SEQUENCE [LARGE SCALE GENOMIC DNA]</scope>
    <source>
        <strain evidence="3 4">CCMP2467</strain>
    </source>
</reference>
<comment type="caution">
    <text evidence="3">The sequence shown here is derived from an EMBL/GenBank/DDBJ whole genome shotgun (WGS) entry which is preliminary data.</text>
</comment>
<dbReference type="Proteomes" id="UP000186817">
    <property type="component" value="Unassembled WGS sequence"/>
</dbReference>
<evidence type="ECO:0000313" key="4">
    <source>
        <dbReference type="Proteomes" id="UP000186817"/>
    </source>
</evidence>
<comment type="similarity">
    <text evidence="1">Belongs to the oxygen-dependent FAD-linked oxidoreductase family.</text>
</comment>
<dbReference type="InterPro" id="IPR016167">
    <property type="entry name" value="FAD-bd_PCMH_sub1"/>
</dbReference>
<keyword evidence="4" id="KW-1185">Reference proteome</keyword>
<sequence>MGTCSGTCASSATTHEELREKFASFYDKAKQHFHDPKSSITDDELKQELRQALAGVRWEGLVQRNSGFYCSRHTPVTQYGMWSNIMGNVQSCPLQIVKPTSLEELTSVVASAAERRLQIKAVGSGHSYCHAPTSPGMLVETHGLKAVGKRHAPFQGQLQPHHLRHGSLPLIREGDKVPWDKSDYKPTEHSALFESQGGVTIEELVKQLEPLDLALINIGGAWWQTVAGYCSTSTHGTGISLGPFCSEVKSWVIVTSSEWKVIPGQKANVVPATRGSKGVNCYRVEPFDGITDPKKFEDPYITLLQSDEVQEELKTQAPSPENPNGYPDMLLKHRHVEFLWDPYERDGEHAVAQMTWDIIPQPTSCDGNIASAGVECVPEFIGELLDRIEECQFLYTITAIIFNLFPSATPWLVSMALKSQVGERRGTYYNMLLLHTAENAGFASELVFPVQQNTQKDAKIPSPFNCWPLPRNAGLWTLENVQSGIKTIAADVKLRVNTGGQFVTSPMGIRFVKRCSNYLSMMYGSDVCTIELDMAYGTWGATDLMHQFEFHRIRESGARFHWGLNFEGFESDLLPWLYPRLGDFRAQKKMFDGDERFHNNFTSRLPGLAARDEK</sequence>
<proteinExistence type="inferred from homology"/>
<protein>
    <submittedName>
        <fullName evidence="3">L-gulono-1,4-lactone dehydrogenase</fullName>
    </submittedName>
</protein>
<dbReference type="PANTHER" id="PTHR43762:SF1">
    <property type="entry name" value="D-ARABINONO-1,4-LACTONE OXIDASE"/>
    <property type="match status" value="1"/>
</dbReference>
<evidence type="ECO:0000313" key="3">
    <source>
        <dbReference type="EMBL" id="OLP89909.1"/>
    </source>
</evidence>
<dbReference type="PROSITE" id="PS00862">
    <property type="entry name" value="OX2_COVAL_FAD"/>
    <property type="match status" value="1"/>
</dbReference>
<dbReference type="GO" id="GO:0071949">
    <property type="term" value="F:FAD binding"/>
    <property type="evidence" value="ECO:0007669"/>
    <property type="project" value="InterPro"/>
</dbReference>
<dbReference type="AlphaFoldDB" id="A0A1Q9D3Z9"/>
<dbReference type="PANTHER" id="PTHR43762">
    <property type="entry name" value="L-GULONOLACTONE OXIDASE"/>
    <property type="match status" value="1"/>
</dbReference>
<name>A0A1Q9D3Z9_SYMMI</name>
<dbReference type="Gene3D" id="3.30.70.2520">
    <property type="match status" value="1"/>
</dbReference>
<dbReference type="InterPro" id="IPR007173">
    <property type="entry name" value="ALO_C"/>
</dbReference>
<dbReference type="InterPro" id="IPR016169">
    <property type="entry name" value="FAD-bd_PCMH_sub2"/>
</dbReference>
<keyword evidence="2" id="KW-0560">Oxidoreductase</keyword>
<dbReference type="GO" id="GO:0016020">
    <property type="term" value="C:membrane"/>
    <property type="evidence" value="ECO:0007669"/>
    <property type="project" value="InterPro"/>
</dbReference>
<dbReference type="GO" id="GO:0003885">
    <property type="term" value="F:D-arabinono-1,4-lactone oxidase activity"/>
    <property type="evidence" value="ECO:0007669"/>
    <property type="project" value="InterPro"/>
</dbReference>
<gene>
    <name evidence="3" type="ORF">AK812_SmicGene28573</name>
</gene>
<dbReference type="Gene3D" id="3.30.465.10">
    <property type="match status" value="1"/>
</dbReference>
<organism evidence="3 4">
    <name type="scientific">Symbiodinium microadriaticum</name>
    <name type="common">Dinoflagellate</name>
    <name type="synonym">Zooxanthella microadriatica</name>
    <dbReference type="NCBI Taxonomy" id="2951"/>
    <lineage>
        <taxon>Eukaryota</taxon>
        <taxon>Sar</taxon>
        <taxon>Alveolata</taxon>
        <taxon>Dinophyceae</taxon>
        <taxon>Suessiales</taxon>
        <taxon>Symbiodiniaceae</taxon>
        <taxon>Symbiodinium</taxon>
    </lineage>
</organism>
<accession>A0A1Q9D3Z9</accession>
<dbReference type="PROSITE" id="PS51387">
    <property type="entry name" value="FAD_PCMH"/>
    <property type="match status" value="1"/>
</dbReference>
<dbReference type="InterPro" id="IPR036318">
    <property type="entry name" value="FAD-bd_PCMH-like_sf"/>
</dbReference>
<dbReference type="InterPro" id="IPR006093">
    <property type="entry name" value="Oxy_OxRdtase_FAD_BS"/>
</dbReference>